<dbReference type="Proteomes" id="UP000175852">
    <property type="component" value="Unassembled WGS sequence"/>
</dbReference>
<dbReference type="EMBL" id="MKCQ01000022">
    <property type="protein sequence ID" value="OEY88331.1"/>
    <property type="molecule type" value="Genomic_DNA"/>
</dbReference>
<dbReference type="AlphaFoldDB" id="A0AAX0HUT5"/>
<name>A0AAX0HUT5_XANCG</name>
<sequence length="67" mass="7633">MSILGYSIRASVEDLPVLNDVVARYLELLDDLDEKLSMLADRKSFDVFEDEIACVQLANDPHELLHQ</sequence>
<proteinExistence type="predicted"/>
<gene>
    <name evidence="1" type="ORF">BIY41_03110</name>
</gene>
<organism evidence="1 2">
    <name type="scientific">Xanthomonas campestris pv. glycines</name>
    <dbReference type="NCBI Taxonomy" id="473421"/>
    <lineage>
        <taxon>Bacteria</taxon>
        <taxon>Pseudomonadati</taxon>
        <taxon>Pseudomonadota</taxon>
        <taxon>Gammaproteobacteria</taxon>
        <taxon>Lysobacterales</taxon>
        <taxon>Lysobacteraceae</taxon>
        <taxon>Xanthomonas</taxon>
    </lineage>
</organism>
<evidence type="ECO:0000313" key="2">
    <source>
        <dbReference type="Proteomes" id="UP000175852"/>
    </source>
</evidence>
<accession>A0AAX0HUT5</accession>
<comment type="caution">
    <text evidence="1">The sequence shown here is derived from an EMBL/GenBank/DDBJ whole genome shotgun (WGS) entry which is preliminary data.</text>
</comment>
<evidence type="ECO:0000313" key="1">
    <source>
        <dbReference type="EMBL" id="OEY88331.1"/>
    </source>
</evidence>
<protein>
    <submittedName>
        <fullName evidence="1">Uncharacterized protein</fullName>
    </submittedName>
</protein>
<reference evidence="1 2" key="1">
    <citation type="submission" date="2016-09" db="EMBL/GenBank/DDBJ databases">
        <authorList>
            <person name="Wen S.-F."/>
            <person name="Lo A.-C."/>
            <person name="Lin C.-J."/>
            <person name="Tseng T.-T."/>
        </authorList>
    </citation>
    <scope>NUCLEOTIDE SEQUENCE [LARGE SCALE GENOMIC DNA]</scope>
    <source>
        <strain evidence="1 2">12609</strain>
    </source>
</reference>